<dbReference type="RefSeq" id="WP_236340096.1">
    <property type="nucleotide sequence ID" value="NZ_CAKMMF010000007.1"/>
</dbReference>
<protein>
    <recommendedName>
        <fullName evidence="4">CDP-archaeol synthase</fullName>
    </recommendedName>
</protein>
<dbReference type="PANTHER" id="PTHR39650">
    <property type="entry name" value="CDP-ARCHAEOL SYNTHASE"/>
    <property type="match status" value="1"/>
</dbReference>
<feature type="transmembrane region" description="Helical" evidence="1">
    <location>
        <begin position="168"/>
        <end position="191"/>
    </location>
</feature>
<dbReference type="PANTHER" id="PTHR39650:SF1">
    <property type="entry name" value="CDP-ARCHAEOL SYNTHASE"/>
    <property type="match status" value="1"/>
</dbReference>
<dbReference type="Pfam" id="PF01864">
    <property type="entry name" value="CarS-like"/>
    <property type="match status" value="1"/>
</dbReference>
<evidence type="ECO:0000313" key="2">
    <source>
        <dbReference type="EMBL" id="CAH1201886.1"/>
    </source>
</evidence>
<name>A0ABN8G7C6_9BACL</name>
<feature type="transmembrane region" description="Helical" evidence="1">
    <location>
        <begin position="6"/>
        <end position="25"/>
    </location>
</feature>
<evidence type="ECO:0000313" key="3">
    <source>
        <dbReference type="Proteomes" id="UP000838686"/>
    </source>
</evidence>
<sequence length="196" mass="22225">MMLALQVLLFMMPIILAGVTNMIFVKLPLIRKHGKPMDGGGYWRDGKRILGDNKTWQGFLGMIVFTSFWFGAMGWLTGHWTWLKENSLLPWDTYHTPYTEWGYGLVWGLAYVLFELPNSFIKRRLNIPPGRNIKGWVGISFTLIDQADSVIGCVLAAYIFYHPTGLEVALFLLIGTAVHYVVNLLLFVLGLKKQAG</sequence>
<keyword evidence="1" id="KW-0472">Membrane</keyword>
<keyword evidence="3" id="KW-1185">Reference proteome</keyword>
<dbReference type="Proteomes" id="UP000838686">
    <property type="component" value="Unassembled WGS sequence"/>
</dbReference>
<feature type="transmembrane region" description="Helical" evidence="1">
    <location>
        <begin position="58"/>
        <end position="78"/>
    </location>
</feature>
<keyword evidence="1" id="KW-1133">Transmembrane helix</keyword>
<dbReference type="EMBL" id="CAKMMF010000007">
    <property type="protein sequence ID" value="CAH1201886.1"/>
    <property type="molecule type" value="Genomic_DNA"/>
</dbReference>
<dbReference type="InterPro" id="IPR032690">
    <property type="entry name" value="CarS"/>
</dbReference>
<feature type="transmembrane region" description="Helical" evidence="1">
    <location>
        <begin position="98"/>
        <end position="114"/>
    </location>
</feature>
<accession>A0ABN8G7C6</accession>
<keyword evidence="1" id="KW-0812">Transmembrane</keyword>
<proteinExistence type="predicted"/>
<feature type="transmembrane region" description="Helical" evidence="1">
    <location>
        <begin position="135"/>
        <end position="162"/>
    </location>
</feature>
<comment type="caution">
    <text evidence="2">The sequence shown here is derived from an EMBL/GenBank/DDBJ whole genome shotgun (WGS) entry which is preliminary data.</text>
</comment>
<gene>
    <name evidence="2" type="ORF">PAECIP111893_01759</name>
</gene>
<reference evidence="2" key="1">
    <citation type="submission" date="2022-01" db="EMBL/GenBank/DDBJ databases">
        <authorList>
            <person name="Criscuolo A."/>
        </authorList>
    </citation>
    <scope>NUCLEOTIDE SEQUENCE</scope>
    <source>
        <strain evidence="2">CIP111893</strain>
    </source>
</reference>
<evidence type="ECO:0000256" key="1">
    <source>
        <dbReference type="SAM" id="Phobius"/>
    </source>
</evidence>
<evidence type="ECO:0008006" key="4">
    <source>
        <dbReference type="Google" id="ProtNLM"/>
    </source>
</evidence>
<organism evidence="2 3">
    <name type="scientific">Paenibacillus plantiphilus</name>
    <dbReference type="NCBI Taxonomy" id="2905650"/>
    <lineage>
        <taxon>Bacteria</taxon>
        <taxon>Bacillati</taxon>
        <taxon>Bacillota</taxon>
        <taxon>Bacilli</taxon>
        <taxon>Bacillales</taxon>
        <taxon>Paenibacillaceae</taxon>
        <taxon>Paenibacillus</taxon>
    </lineage>
</organism>